<organism evidence="2 3">
    <name type="scientific">Bugula neritina</name>
    <name type="common">Brown bryozoan</name>
    <name type="synonym">Sertularia neritina</name>
    <dbReference type="NCBI Taxonomy" id="10212"/>
    <lineage>
        <taxon>Eukaryota</taxon>
        <taxon>Metazoa</taxon>
        <taxon>Spiralia</taxon>
        <taxon>Lophotrochozoa</taxon>
        <taxon>Bryozoa</taxon>
        <taxon>Gymnolaemata</taxon>
        <taxon>Cheilostomatida</taxon>
        <taxon>Flustrina</taxon>
        <taxon>Buguloidea</taxon>
        <taxon>Bugulidae</taxon>
        <taxon>Bugula</taxon>
    </lineage>
</organism>
<comment type="caution">
    <text evidence="2">The sequence shown here is derived from an EMBL/GenBank/DDBJ whole genome shotgun (WGS) entry which is preliminary data.</text>
</comment>
<feature type="compositionally biased region" description="Basic and acidic residues" evidence="1">
    <location>
        <begin position="39"/>
        <end position="48"/>
    </location>
</feature>
<evidence type="ECO:0000313" key="3">
    <source>
        <dbReference type="Proteomes" id="UP000593567"/>
    </source>
</evidence>
<proteinExistence type="predicted"/>
<gene>
    <name evidence="2" type="ORF">EB796_016290</name>
</gene>
<evidence type="ECO:0000256" key="1">
    <source>
        <dbReference type="SAM" id="MobiDB-lite"/>
    </source>
</evidence>
<sequence>MDSNSNNIPEIKDIGNTTETSVILRNKSKSSPRELSLIEEERSSKLESLDLSPPMPIQNIQSESRIPILKPTPVKGILKIGRERVLDTSASVTHTSATPSHTADITQPSATLSSCSSGVQSADNKTVTSQSAATMSSLEYLEETIRRADESVCSLNLSSGGMQCVDIDIGEGTGHPLV</sequence>
<keyword evidence="3" id="KW-1185">Reference proteome</keyword>
<protein>
    <submittedName>
        <fullName evidence="2">Uncharacterized protein</fullName>
    </submittedName>
</protein>
<reference evidence="2" key="1">
    <citation type="submission" date="2020-06" db="EMBL/GenBank/DDBJ databases">
        <title>Draft genome of Bugula neritina, a colonial animal packing powerful symbionts and potential medicines.</title>
        <authorList>
            <person name="Rayko M."/>
        </authorList>
    </citation>
    <scope>NUCLEOTIDE SEQUENCE [LARGE SCALE GENOMIC DNA]</scope>
    <source>
        <strain evidence="2">Kwan_BN1</strain>
    </source>
</reference>
<name>A0A7J7JGE8_BUGNE</name>
<dbReference type="EMBL" id="VXIV02002463">
    <property type="protein sequence ID" value="KAF6025399.1"/>
    <property type="molecule type" value="Genomic_DNA"/>
</dbReference>
<dbReference type="AlphaFoldDB" id="A0A7J7JGE8"/>
<feature type="region of interest" description="Disordered" evidence="1">
    <location>
        <begin position="90"/>
        <end position="109"/>
    </location>
</feature>
<evidence type="ECO:0000313" key="2">
    <source>
        <dbReference type="EMBL" id="KAF6025399.1"/>
    </source>
</evidence>
<feature type="region of interest" description="Disordered" evidence="1">
    <location>
        <begin position="1"/>
        <end position="55"/>
    </location>
</feature>
<dbReference type="Proteomes" id="UP000593567">
    <property type="component" value="Unassembled WGS sequence"/>
</dbReference>
<accession>A0A7J7JGE8</accession>